<dbReference type="InterPro" id="IPR006124">
    <property type="entry name" value="Metalloenzyme"/>
</dbReference>
<evidence type="ECO:0000259" key="1">
    <source>
        <dbReference type="Pfam" id="PF01676"/>
    </source>
</evidence>
<dbReference type="Proteomes" id="UP000251402">
    <property type="component" value="Chromosome"/>
</dbReference>
<dbReference type="KEGG" id="mrub:DEO27_029715"/>
<keyword evidence="3" id="KW-1185">Reference proteome</keyword>
<dbReference type="Gene3D" id="3.40.720.10">
    <property type="entry name" value="Alkaline Phosphatase, subunit A"/>
    <property type="match status" value="1"/>
</dbReference>
<proteinExistence type="predicted"/>
<dbReference type="InterPro" id="IPR017850">
    <property type="entry name" value="Alkaline_phosphatase_core_sf"/>
</dbReference>
<sequence>MAAMTLMVLCGCLNNLSLYVLINLHKGPANQGPLSLNTTTMKKAILFTLFALCFSALYAQHKTQNVVIVTIDGLRWQEVFRGADSVIINSKDTQDKNAARKNFWVDASADRRKLLMPFFWSTLVEKGQLYGNRDLGSKDEVANPYHFSYPGYNEIFTGFPDKRMNTNDGIYNPNMNVLEFLNKQKGFENKVAAFASWERFSQILSPKRANILVNAGFMPLEVAGMNDRLKHLNELQLEAPRYISDSTRIDFLTFEFAKNYMMQYKPRALYLSFDEPDDLAHAGNYGFYLDRIKQEDGFIKQLWDYIQSEPAYKNKTTLIITCDHGRGDEPMKKWHDHGSDVVHSEQTWFAVIGPDTPASGEMKQGETTYHKQLAQTIANLLGFDFKAAAGHEVGDAIGSVTEKK</sequence>
<name>A0A5C1I7J9_9SPHI</name>
<dbReference type="GO" id="GO:0003824">
    <property type="term" value="F:catalytic activity"/>
    <property type="evidence" value="ECO:0007669"/>
    <property type="project" value="InterPro"/>
</dbReference>
<dbReference type="SUPFAM" id="SSF53649">
    <property type="entry name" value="Alkaline phosphatase-like"/>
    <property type="match status" value="1"/>
</dbReference>
<feature type="domain" description="Metalloenzyme" evidence="1">
    <location>
        <begin position="265"/>
        <end position="383"/>
    </location>
</feature>
<organism evidence="2 3">
    <name type="scientific">Mucilaginibacter rubeus</name>
    <dbReference type="NCBI Taxonomy" id="2027860"/>
    <lineage>
        <taxon>Bacteria</taxon>
        <taxon>Pseudomonadati</taxon>
        <taxon>Bacteroidota</taxon>
        <taxon>Sphingobacteriia</taxon>
        <taxon>Sphingobacteriales</taxon>
        <taxon>Sphingobacteriaceae</taxon>
        <taxon>Mucilaginibacter</taxon>
    </lineage>
</organism>
<accession>A0A5C1I7J9</accession>
<dbReference type="OrthoDB" id="9791578at2"/>
<gene>
    <name evidence="2" type="ORF">DEO27_029715</name>
</gene>
<reference evidence="2" key="1">
    <citation type="submission" date="2019-08" db="EMBL/GenBank/DDBJ databases">
        <title>Comparative genome analysis confer to the adaptation heavy metal polluted environment.</title>
        <authorList>
            <person name="Li Y."/>
        </authorList>
    </citation>
    <scope>NUCLEOTIDE SEQUENCE [LARGE SCALE GENOMIC DNA]</scope>
    <source>
        <strain evidence="2">P1</strain>
    </source>
</reference>
<dbReference type="GO" id="GO:0046872">
    <property type="term" value="F:metal ion binding"/>
    <property type="evidence" value="ECO:0007669"/>
    <property type="project" value="InterPro"/>
</dbReference>
<dbReference type="EMBL" id="CP043450">
    <property type="protein sequence ID" value="QEM14017.1"/>
    <property type="molecule type" value="Genomic_DNA"/>
</dbReference>
<dbReference type="AlphaFoldDB" id="A0A5C1I7J9"/>
<evidence type="ECO:0000313" key="2">
    <source>
        <dbReference type="EMBL" id="QEM14017.1"/>
    </source>
</evidence>
<evidence type="ECO:0000313" key="3">
    <source>
        <dbReference type="Proteomes" id="UP000251402"/>
    </source>
</evidence>
<protein>
    <submittedName>
        <fullName evidence="2">Phosphoglyceromutase</fullName>
    </submittedName>
</protein>
<dbReference type="Pfam" id="PF01676">
    <property type="entry name" value="Metalloenzyme"/>
    <property type="match status" value="1"/>
</dbReference>